<dbReference type="SUPFAM" id="SSF53335">
    <property type="entry name" value="S-adenosyl-L-methionine-dependent methyltransferases"/>
    <property type="match status" value="1"/>
</dbReference>
<dbReference type="Pfam" id="PF03602">
    <property type="entry name" value="Cons_hypoth95"/>
    <property type="match status" value="1"/>
</dbReference>
<accession>A0ABV1ET81</accession>
<dbReference type="InterPro" id="IPR004398">
    <property type="entry name" value="RNA_MeTrfase_RsmD"/>
</dbReference>
<keyword evidence="1 4" id="KW-0489">Methyltransferase</keyword>
<protein>
    <submittedName>
        <fullName evidence="4">16S rRNA (Guanine(966)-N(2))-methyltransferase RsmD</fullName>
        <ecNumber evidence="4">2.1.1.171</ecNumber>
    </submittedName>
</protein>
<keyword evidence="2 4" id="KW-0808">Transferase</keyword>
<proteinExistence type="predicted"/>
<dbReference type="InterPro" id="IPR029063">
    <property type="entry name" value="SAM-dependent_MTases_sf"/>
</dbReference>
<evidence type="ECO:0000256" key="3">
    <source>
        <dbReference type="SAM" id="MobiDB-lite"/>
    </source>
</evidence>
<dbReference type="PANTHER" id="PTHR43542">
    <property type="entry name" value="METHYLTRANSFERASE"/>
    <property type="match status" value="1"/>
</dbReference>
<evidence type="ECO:0000313" key="4">
    <source>
        <dbReference type="EMBL" id="MEQ2464287.1"/>
    </source>
</evidence>
<feature type="region of interest" description="Disordered" evidence="3">
    <location>
        <begin position="1"/>
        <end position="22"/>
    </location>
</feature>
<evidence type="ECO:0000256" key="2">
    <source>
        <dbReference type="ARBA" id="ARBA00022679"/>
    </source>
</evidence>
<sequence length="188" mass="20683">MRVVSGKNKGIPLKAVPGNSTRPTTDKVKEAIFNMIGPYFQGGEGLDLFAGSGGLGIEALSRGLDLVIFVDKEGKAIHTIKENLSTCKLDSQAEIFRNDANRALKALQKREKSFDYIFLDPPYKKQQLENMLTFIDEAGLLKDEGVIVCEHGSDISLPVAVNRLQQVRHEKYGIIGVSIYSLQNGTED</sequence>
<comment type="caution">
    <text evidence="4">The sequence shown here is derived from an EMBL/GenBank/DDBJ whole genome shotgun (WGS) entry which is preliminary data.</text>
</comment>
<dbReference type="PANTHER" id="PTHR43542:SF1">
    <property type="entry name" value="METHYLTRANSFERASE"/>
    <property type="match status" value="1"/>
</dbReference>
<evidence type="ECO:0000313" key="5">
    <source>
        <dbReference type="Proteomes" id="UP001465426"/>
    </source>
</evidence>
<dbReference type="EC" id="2.1.1.171" evidence="4"/>
<dbReference type="CDD" id="cd02440">
    <property type="entry name" value="AdoMet_MTases"/>
    <property type="match status" value="1"/>
</dbReference>
<reference evidence="4 5" key="1">
    <citation type="submission" date="2024-03" db="EMBL/GenBank/DDBJ databases">
        <title>Human intestinal bacterial collection.</title>
        <authorList>
            <person name="Pauvert C."/>
            <person name="Hitch T.C.A."/>
            <person name="Clavel T."/>
        </authorList>
    </citation>
    <scope>NUCLEOTIDE SEQUENCE [LARGE SCALE GENOMIC DNA]</scope>
    <source>
        <strain evidence="4 5">CLA-SR-H024</strain>
    </source>
</reference>
<dbReference type="PROSITE" id="PS00092">
    <property type="entry name" value="N6_MTASE"/>
    <property type="match status" value="1"/>
</dbReference>
<dbReference type="RefSeq" id="WP_031534257.1">
    <property type="nucleotide sequence ID" value="NZ_JBBMFN010000001.1"/>
</dbReference>
<organism evidence="4 5">
    <name type="scientific">Niallia hominis</name>
    <dbReference type="NCBI Taxonomy" id="3133173"/>
    <lineage>
        <taxon>Bacteria</taxon>
        <taxon>Bacillati</taxon>
        <taxon>Bacillota</taxon>
        <taxon>Bacilli</taxon>
        <taxon>Bacillales</taxon>
        <taxon>Bacillaceae</taxon>
        <taxon>Niallia</taxon>
    </lineage>
</organism>
<dbReference type="Gene3D" id="3.40.50.150">
    <property type="entry name" value="Vaccinia Virus protein VP39"/>
    <property type="match status" value="1"/>
</dbReference>
<dbReference type="GO" id="GO:0052913">
    <property type="term" value="F:16S rRNA (guanine(966)-N(2))-methyltransferase activity"/>
    <property type="evidence" value="ECO:0007669"/>
    <property type="project" value="UniProtKB-EC"/>
</dbReference>
<name>A0ABV1ET81_9BACI</name>
<keyword evidence="5" id="KW-1185">Reference proteome</keyword>
<gene>
    <name evidence="4" type="primary">rsmD</name>
    <name evidence="4" type="ORF">WMO63_01220</name>
</gene>
<dbReference type="InterPro" id="IPR002052">
    <property type="entry name" value="DNA_methylase_N6_adenine_CS"/>
</dbReference>
<dbReference type="PIRSF" id="PIRSF004553">
    <property type="entry name" value="CHP00095"/>
    <property type="match status" value="1"/>
</dbReference>
<dbReference type="EMBL" id="JBBMFN010000001">
    <property type="protein sequence ID" value="MEQ2464287.1"/>
    <property type="molecule type" value="Genomic_DNA"/>
</dbReference>
<dbReference type="NCBIfam" id="TIGR00095">
    <property type="entry name" value="16S rRNA (guanine(966)-N(2))-methyltransferase RsmD"/>
    <property type="match status" value="1"/>
</dbReference>
<dbReference type="Proteomes" id="UP001465426">
    <property type="component" value="Unassembled WGS sequence"/>
</dbReference>
<evidence type="ECO:0000256" key="1">
    <source>
        <dbReference type="ARBA" id="ARBA00022603"/>
    </source>
</evidence>